<feature type="domain" description="Potassium channel" evidence="9">
    <location>
        <begin position="178"/>
        <end position="251"/>
    </location>
</feature>
<dbReference type="InterPro" id="IPR003938">
    <property type="entry name" value="K_chnl_volt-dep_EAG/ELK/ERG"/>
</dbReference>
<dbReference type="SUPFAM" id="SSF81324">
    <property type="entry name" value="Voltage-gated potassium channels"/>
    <property type="match status" value="1"/>
</dbReference>
<feature type="transmembrane region" description="Helical" evidence="8">
    <location>
        <begin position="55"/>
        <end position="76"/>
    </location>
</feature>
<keyword evidence="7 10" id="KW-0407">Ion channel</keyword>
<feature type="transmembrane region" description="Helical" evidence="8">
    <location>
        <begin position="82"/>
        <end position="101"/>
    </location>
</feature>
<keyword evidence="6 8" id="KW-0472">Membrane</keyword>
<evidence type="ECO:0000256" key="5">
    <source>
        <dbReference type="ARBA" id="ARBA00023065"/>
    </source>
</evidence>
<reference evidence="10" key="1">
    <citation type="submission" date="2021-12" db="EMBL/GenBank/DDBJ databases">
        <authorList>
            <person name="Li Y."/>
        </authorList>
    </citation>
    <scope>NUCLEOTIDE SEQUENCE</scope>
    <source>
        <strain evidence="10">DKSPLA3</strain>
    </source>
</reference>
<gene>
    <name evidence="10" type="ORF">LRX75_05050</name>
</gene>
<evidence type="ECO:0000256" key="8">
    <source>
        <dbReference type="SAM" id="Phobius"/>
    </source>
</evidence>
<evidence type="ECO:0000256" key="6">
    <source>
        <dbReference type="ARBA" id="ARBA00023136"/>
    </source>
</evidence>
<evidence type="ECO:0000256" key="4">
    <source>
        <dbReference type="ARBA" id="ARBA00022989"/>
    </source>
</evidence>
<keyword evidence="4 8" id="KW-1133">Transmembrane helix</keyword>
<dbReference type="PRINTS" id="PR01463">
    <property type="entry name" value="EAGCHANLFMLY"/>
</dbReference>
<feature type="transmembrane region" description="Helical" evidence="8">
    <location>
        <begin position="230"/>
        <end position="251"/>
    </location>
</feature>
<evidence type="ECO:0000256" key="2">
    <source>
        <dbReference type="ARBA" id="ARBA00022448"/>
    </source>
</evidence>
<keyword evidence="3 8" id="KW-0812">Transmembrane</keyword>
<name>A0A9X1NS69_9HYPH</name>
<keyword evidence="5" id="KW-0406">Ion transport</keyword>
<dbReference type="Gene3D" id="1.10.287.70">
    <property type="match status" value="1"/>
</dbReference>
<dbReference type="GO" id="GO:0008076">
    <property type="term" value="C:voltage-gated potassium channel complex"/>
    <property type="evidence" value="ECO:0007669"/>
    <property type="project" value="InterPro"/>
</dbReference>
<keyword evidence="2" id="KW-0813">Transport</keyword>
<dbReference type="RefSeq" id="WP_231812424.1">
    <property type="nucleotide sequence ID" value="NZ_JAJOZR010000002.1"/>
</dbReference>
<evidence type="ECO:0000256" key="7">
    <source>
        <dbReference type="ARBA" id="ARBA00023303"/>
    </source>
</evidence>
<feature type="transmembrane region" description="Helical" evidence="8">
    <location>
        <begin position="170"/>
        <end position="193"/>
    </location>
</feature>
<proteinExistence type="predicted"/>
<dbReference type="Proteomes" id="UP001139089">
    <property type="component" value="Unassembled WGS sequence"/>
</dbReference>
<sequence>MTNSTSGGTDGRAAAAEGLQDTTGVATGQDAPRSDPPSGLRATLRRLYYGTDGQAVGFQVTIGIVDLAVILFFLAGPYLTRHGVYLAIDYAIAALIAFELTARAMIANKAWRFLVRPMTLVDIVILATLLFPETFSNFAFLRALRIWSFSQSRVFGILVHRAGCRAYQDVIGACINFVTFLFLVTGFVYTAFFATESGITGFVDALYFTVATITTTGFGDITLPGTLGKLTSIVTMIFGISLFVRLAQAIVRPNKVRFACPQCGLNRHDADAVHCKACGHILNIPDEGL</sequence>
<accession>A0A9X1NS69</accession>
<dbReference type="InterPro" id="IPR013099">
    <property type="entry name" value="K_chnl_dom"/>
</dbReference>
<evidence type="ECO:0000313" key="10">
    <source>
        <dbReference type="EMBL" id="MCD7108411.1"/>
    </source>
</evidence>
<evidence type="ECO:0000256" key="3">
    <source>
        <dbReference type="ARBA" id="ARBA00022692"/>
    </source>
</evidence>
<dbReference type="AlphaFoldDB" id="A0A9X1NS69"/>
<keyword evidence="11" id="KW-1185">Reference proteome</keyword>
<protein>
    <submittedName>
        <fullName evidence="10">Potassium channel family protein</fullName>
    </submittedName>
</protein>
<dbReference type="InterPro" id="IPR028325">
    <property type="entry name" value="VG_K_chnl"/>
</dbReference>
<dbReference type="GO" id="GO:0001508">
    <property type="term" value="P:action potential"/>
    <property type="evidence" value="ECO:0007669"/>
    <property type="project" value="TreeGrafter"/>
</dbReference>
<organism evidence="10 11">
    <name type="scientific">Rhizobium quercicola</name>
    <dbReference type="NCBI Taxonomy" id="2901226"/>
    <lineage>
        <taxon>Bacteria</taxon>
        <taxon>Pseudomonadati</taxon>
        <taxon>Pseudomonadota</taxon>
        <taxon>Alphaproteobacteria</taxon>
        <taxon>Hyphomicrobiales</taxon>
        <taxon>Rhizobiaceae</taxon>
        <taxon>Rhizobium/Agrobacterium group</taxon>
        <taxon>Rhizobium</taxon>
    </lineage>
</organism>
<dbReference type="PANTHER" id="PTHR11537">
    <property type="entry name" value="VOLTAGE-GATED POTASSIUM CHANNEL"/>
    <property type="match status" value="1"/>
</dbReference>
<dbReference type="GO" id="GO:0005249">
    <property type="term" value="F:voltage-gated potassium channel activity"/>
    <property type="evidence" value="ECO:0007669"/>
    <property type="project" value="InterPro"/>
</dbReference>
<comment type="subcellular location">
    <subcellularLocation>
        <location evidence="1">Membrane</location>
        <topology evidence="1">Multi-pass membrane protein</topology>
    </subcellularLocation>
</comment>
<dbReference type="EMBL" id="JAJOZR010000002">
    <property type="protein sequence ID" value="MCD7108411.1"/>
    <property type="molecule type" value="Genomic_DNA"/>
</dbReference>
<evidence type="ECO:0000259" key="9">
    <source>
        <dbReference type="Pfam" id="PF07885"/>
    </source>
</evidence>
<evidence type="ECO:0000256" key="1">
    <source>
        <dbReference type="ARBA" id="ARBA00004141"/>
    </source>
</evidence>
<evidence type="ECO:0000313" key="11">
    <source>
        <dbReference type="Proteomes" id="UP001139089"/>
    </source>
</evidence>
<dbReference type="PANTHER" id="PTHR11537:SF254">
    <property type="entry name" value="POTASSIUM VOLTAGE-GATED CHANNEL PROTEIN SHAB"/>
    <property type="match status" value="1"/>
</dbReference>
<feature type="transmembrane region" description="Helical" evidence="8">
    <location>
        <begin position="113"/>
        <end position="132"/>
    </location>
</feature>
<comment type="caution">
    <text evidence="10">The sequence shown here is derived from an EMBL/GenBank/DDBJ whole genome shotgun (WGS) entry which is preliminary data.</text>
</comment>
<dbReference type="Pfam" id="PF07885">
    <property type="entry name" value="Ion_trans_2"/>
    <property type="match status" value="1"/>
</dbReference>